<protein>
    <submittedName>
        <fullName evidence="1">Uncharacterized protein</fullName>
    </submittedName>
</protein>
<reference evidence="1" key="1">
    <citation type="submission" date="2019-02" db="EMBL/GenBank/DDBJ databases">
        <authorList>
            <person name="Gruber-Vodicka R. H."/>
            <person name="Seah K. B. B."/>
        </authorList>
    </citation>
    <scope>NUCLEOTIDE SEQUENCE</scope>
    <source>
        <strain evidence="1">BECK_BY7</strain>
    </source>
</reference>
<organism evidence="1">
    <name type="scientific">Candidatus Kentrum sp. LFY</name>
    <dbReference type="NCBI Taxonomy" id="2126342"/>
    <lineage>
        <taxon>Bacteria</taxon>
        <taxon>Pseudomonadati</taxon>
        <taxon>Pseudomonadota</taxon>
        <taxon>Gammaproteobacteria</taxon>
        <taxon>Candidatus Kentrum</taxon>
    </lineage>
</organism>
<sequence length="43" mass="4959">MNRFCLTQVYYERHPVVETNHSLAETGLEKQSFVVDDAQATVM</sequence>
<proteinExistence type="predicted"/>
<accession>A0A450X8Y6</accession>
<name>A0A450X8Y6_9GAMM</name>
<evidence type="ECO:0000313" key="1">
    <source>
        <dbReference type="EMBL" id="VFK25789.1"/>
    </source>
</evidence>
<dbReference type="AlphaFoldDB" id="A0A450X8Y6"/>
<gene>
    <name evidence="1" type="ORF">BECKLFY1418C_GA0070996_12822</name>
</gene>
<dbReference type="EMBL" id="CAADFN010000282">
    <property type="protein sequence ID" value="VFK25789.1"/>
    <property type="molecule type" value="Genomic_DNA"/>
</dbReference>